<evidence type="ECO:0000313" key="3">
    <source>
        <dbReference type="Proteomes" id="UP000216498"/>
    </source>
</evidence>
<keyword evidence="1" id="KW-0812">Transmembrane</keyword>
<organism evidence="2 3">
    <name type="scientific">Virgibacillus indicus</name>
    <dbReference type="NCBI Taxonomy" id="2024554"/>
    <lineage>
        <taxon>Bacteria</taxon>
        <taxon>Bacillati</taxon>
        <taxon>Bacillota</taxon>
        <taxon>Bacilli</taxon>
        <taxon>Bacillales</taxon>
        <taxon>Bacillaceae</taxon>
        <taxon>Virgibacillus</taxon>
    </lineage>
</organism>
<proteinExistence type="predicted"/>
<feature type="transmembrane region" description="Helical" evidence="1">
    <location>
        <begin position="57"/>
        <end position="75"/>
    </location>
</feature>
<evidence type="ECO:0000256" key="1">
    <source>
        <dbReference type="SAM" id="Phobius"/>
    </source>
</evidence>
<dbReference type="OrthoDB" id="1924966at2"/>
<dbReference type="AlphaFoldDB" id="A0A265NBT0"/>
<dbReference type="Proteomes" id="UP000216498">
    <property type="component" value="Unassembled WGS sequence"/>
</dbReference>
<evidence type="ECO:0008006" key="4">
    <source>
        <dbReference type="Google" id="ProtNLM"/>
    </source>
</evidence>
<name>A0A265NBT0_9BACI</name>
<keyword evidence="1" id="KW-0472">Membrane</keyword>
<reference evidence="2 3" key="1">
    <citation type="submission" date="2017-08" db="EMBL/GenBank/DDBJ databases">
        <title>Virgibacillus indicus sp. nov. and Virgibacillus profoundi sp. nov, two moderately halophilic bacteria isolated from marine sediment by using the Microfluidic Streak Plate.</title>
        <authorList>
            <person name="Xu B."/>
            <person name="Hu B."/>
            <person name="Wang J."/>
            <person name="Zhu Y."/>
            <person name="Huang L."/>
            <person name="Du W."/>
            <person name="Huang Y."/>
        </authorList>
    </citation>
    <scope>NUCLEOTIDE SEQUENCE [LARGE SCALE GENOMIC DNA]</scope>
    <source>
        <strain evidence="2 3">IO3-P2-C2</strain>
    </source>
</reference>
<dbReference type="RefSeq" id="WP_094885273.1">
    <property type="nucleotide sequence ID" value="NZ_NPMS01000003.1"/>
</dbReference>
<keyword evidence="3" id="KW-1185">Reference proteome</keyword>
<accession>A0A265NBT0</accession>
<keyword evidence="1" id="KW-1133">Transmembrane helix</keyword>
<protein>
    <recommendedName>
        <fullName evidence="4">Heme ABC transporter</fullName>
    </recommendedName>
</protein>
<feature type="transmembrane region" description="Helical" evidence="1">
    <location>
        <begin position="31"/>
        <end position="51"/>
    </location>
</feature>
<evidence type="ECO:0000313" key="2">
    <source>
        <dbReference type="EMBL" id="OZU88914.1"/>
    </source>
</evidence>
<sequence>MSKQTPANKDHTENDGDNIEVWEDIVSPKDLLISIAICTITTLGGYLIAPNDPSKELMFGLIGVVIGFLICSLIIKPKRTISYIDDEEK</sequence>
<gene>
    <name evidence="2" type="ORF">CIL03_07790</name>
</gene>
<dbReference type="EMBL" id="NPMS01000003">
    <property type="protein sequence ID" value="OZU88914.1"/>
    <property type="molecule type" value="Genomic_DNA"/>
</dbReference>
<comment type="caution">
    <text evidence="2">The sequence shown here is derived from an EMBL/GenBank/DDBJ whole genome shotgun (WGS) entry which is preliminary data.</text>
</comment>